<sequence>MRRGQFLATLFLIMLQSITAKAEAHLNVNDTVIASPSGATVNILPGDRVYFNCNYATNLITYLYKGSITGGGMPIFGDTFNGTVWTTQVLTCCHHIKVWNCSLPTILNVLQQENMTSNCSSAISPTPSLSLTMNSLLTSTEIEESSSYTIMASSYTEPTSSSSYTGLTSSYTDITNTESISSTESIEPISYTELASGYTESASSVVTVTECIMTSTPLPTPTTITILRTVFTEPTATSETQYTFSECFSNNSGIIALTLTTFVSIILLIILGSILMVICCCCRSINRKEQTSRGKAGYHDDNDQL</sequence>
<keyword evidence="4" id="KW-1185">Reference proteome</keyword>
<evidence type="ECO:0000313" key="3">
    <source>
        <dbReference type="EnsemblMetazoa" id="XP_019854743.1"/>
    </source>
</evidence>
<name>A0AAN0JDF2_AMPQE</name>
<keyword evidence="2" id="KW-0732">Signal</keyword>
<protein>
    <submittedName>
        <fullName evidence="3">Uncharacterized protein</fullName>
    </submittedName>
</protein>
<feature type="signal peptide" evidence="2">
    <location>
        <begin position="1"/>
        <end position="24"/>
    </location>
</feature>
<keyword evidence="1" id="KW-1133">Transmembrane helix</keyword>
<organism evidence="3 4">
    <name type="scientific">Amphimedon queenslandica</name>
    <name type="common">Sponge</name>
    <dbReference type="NCBI Taxonomy" id="400682"/>
    <lineage>
        <taxon>Eukaryota</taxon>
        <taxon>Metazoa</taxon>
        <taxon>Porifera</taxon>
        <taxon>Demospongiae</taxon>
        <taxon>Heteroscleromorpha</taxon>
        <taxon>Haplosclerida</taxon>
        <taxon>Niphatidae</taxon>
        <taxon>Amphimedon</taxon>
    </lineage>
</organism>
<dbReference type="RefSeq" id="XP_019854743.1">
    <property type="nucleotide sequence ID" value="XM_019999184.1"/>
</dbReference>
<evidence type="ECO:0000313" key="4">
    <source>
        <dbReference type="Proteomes" id="UP000007879"/>
    </source>
</evidence>
<dbReference type="GeneID" id="109583738"/>
<keyword evidence="1" id="KW-0472">Membrane</keyword>
<reference evidence="4" key="1">
    <citation type="journal article" date="2010" name="Nature">
        <title>The Amphimedon queenslandica genome and the evolution of animal complexity.</title>
        <authorList>
            <person name="Srivastava M."/>
            <person name="Simakov O."/>
            <person name="Chapman J."/>
            <person name="Fahey B."/>
            <person name="Gauthier M.E."/>
            <person name="Mitros T."/>
            <person name="Richards G.S."/>
            <person name="Conaco C."/>
            <person name="Dacre M."/>
            <person name="Hellsten U."/>
            <person name="Larroux C."/>
            <person name="Putnam N.H."/>
            <person name="Stanke M."/>
            <person name="Adamska M."/>
            <person name="Darling A."/>
            <person name="Degnan S.M."/>
            <person name="Oakley T.H."/>
            <person name="Plachetzki D.C."/>
            <person name="Zhai Y."/>
            <person name="Adamski M."/>
            <person name="Calcino A."/>
            <person name="Cummins S.F."/>
            <person name="Goodstein D.M."/>
            <person name="Harris C."/>
            <person name="Jackson D.J."/>
            <person name="Leys S.P."/>
            <person name="Shu S."/>
            <person name="Woodcroft B.J."/>
            <person name="Vervoort M."/>
            <person name="Kosik K.S."/>
            <person name="Manning G."/>
            <person name="Degnan B.M."/>
            <person name="Rokhsar D.S."/>
        </authorList>
    </citation>
    <scope>NUCLEOTIDE SEQUENCE [LARGE SCALE GENOMIC DNA]</scope>
</reference>
<feature type="chain" id="PRO_5043039353" evidence="2">
    <location>
        <begin position="25"/>
        <end position="305"/>
    </location>
</feature>
<accession>A0AAN0JDF2</accession>
<reference evidence="3" key="2">
    <citation type="submission" date="2024-06" db="UniProtKB">
        <authorList>
            <consortium name="EnsemblMetazoa"/>
        </authorList>
    </citation>
    <scope>IDENTIFICATION</scope>
</reference>
<evidence type="ECO:0000256" key="1">
    <source>
        <dbReference type="SAM" id="Phobius"/>
    </source>
</evidence>
<dbReference type="AlphaFoldDB" id="A0AAN0JDF2"/>
<dbReference type="KEGG" id="aqu:109583738"/>
<keyword evidence="1" id="KW-0812">Transmembrane</keyword>
<dbReference type="EnsemblMetazoa" id="XM_019999184.1">
    <property type="protein sequence ID" value="XP_019854743.1"/>
    <property type="gene ID" value="LOC109583738"/>
</dbReference>
<proteinExistence type="predicted"/>
<dbReference type="Proteomes" id="UP000007879">
    <property type="component" value="Unassembled WGS sequence"/>
</dbReference>
<evidence type="ECO:0000256" key="2">
    <source>
        <dbReference type="SAM" id="SignalP"/>
    </source>
</evidence>
<feature type="transmembrane region" description="Helical" evidence="1">
    <location>
        <begin position="254"/>
        <end position="285"/>
    </location>
</feature>